<dbReference type="OrthoDB" id="934118at2"/>
<comment type="caution">
    <text evidence="3">The sequence shown here is derived from an EMBL/GenBank/DDBJ whole genome shotgun (WGS) entry which is preliminary data.</text>
</comment>
<evidence type="ECO:0000313" key="3">
    <source>
        <dbReference type="EMBL" id="RRB02026.1"/>
    </source>
</evidence>
<feature type="transmembrane region" description="Helical" evidence="2">
    <location>
        <begin position="21"/>
        <end position="40"/>
    </location>
</feature>
<dbReference type="RefSeq" id="WP_124876190.1">
    <property type="nucleotide sequence ID" value="NZ_RQJO01000009.1"/>
</dbReference>
<feature type="compositionally biased region" description="Polar residues" evidence="1">
    <location>
        <begin position="968"/>
        <end position="979"/>
    </location>
</feature>
<evidence type="ECO:0000256" key="2">
    <source>
        <dbReference type="SAM" id="Phobius"/>
    </source>
</evidence>
<name>A0A3P1BML3_9BACT</name>
<feature type="compositionally biased region" description="Low complexity" evidence="1">
    <location>
        <begin position="1033"/>
        <end position="1050"/>
    </location>
</feature>
<feature type="compositionally biased region" description="Polar residues" evidence="1">
    <location>
        <begin position="1002"/>
        <end position="1011"/>
    </location>
</feature>
<dbReference type="PANTHER" id="PTHR10199:SF119">
    <property type="entry name" value="RE20510P"/>
    <property type="match status" value="1"/>
</dbReference>
<dbReference type="InterPro" id="IPR028974">
    <property type="entry name" value="TSP_type-3_rpt"/>
</dbReference>
<feature type="compositionally biased region" description="Polar residues" evidence="1">
    <location>
        <begin position="833"/>
        <end position="842"/>
    </location>
</feature>
<sequence length="1293" mass="131965">MASFYCLKERINHILIQRLRHQFVGLLAIFFVLAQVLPAYSQACYTPISGTAVGGVSGNGPTATVCLGQSCLQSANYNELQKITDSSLETYANLSSLVNVSIFNDGLTVKKSSGTYPSGTITGFVLGGNGVVDLSLLSGVKMVLYNAGVPQSQTISVGSSLATGTVLGTSEKLYATFTAANAFDEIRLVTTGVNAAALSTLRIYAAVAFAADCSTPQSSTVCDDFIDGSGTDVTYTQSSVCVGCSLTDRANLIDADKSDYAILTPTATVGSAVAVGVIDTKRVYSSNGRRVGFVISRTTANALLAANVFNTITIETYLFGTLQESKNVTSGTNALNLALLSGTTDVAKLKLGFATTTGKDFNEVRIRINPVLNASIGAIRLYGAFVEPTSCTNCEKALNDGNATNTPYSVSIVSGASNTGLYGLAVFPSLSGVGSLTTASTSDFVDYYTGTSVAGGVRLTVKNNGTDFAGQTFVGFHIASETGLIDVGLLDGITIRVYKDGNSTPVATSTTANLLGASLLGGTSRSVVGFVPNAAFDQVQIDISAVLNLLGHYYVYDVFVIEDGDGDGVPDCQDTCSGTTDTDGDGILDSCDQDDDNDGITDVVEYGTADASLDTDGDGIPDIRDLDSDNDGIPDVIEGGGTDADLDGKADGGVDITTGIPSSAGTGLTPPDTDGDTRKDFQDLDSDNDGINDVLEASGTDSDGNGMADGTVSATTGIPATAGTGGLTPPNTDGTDNPDYRDLDSDNDGIPDLYESGLSNPGTLDGATKDGKIEDADGADKDGIPQNVDGATGTFGDANSPTLANTDSDSNPNFRDLDSDNDGILDSVERGSDGTNPTNSDGGTDGKPDYIDLDSDNDGINDVVEGNGTDANGDGIADGTPGSTGIPATAGSGLTPPDTDNDSKKDFQDVDSDGDGIFDLYESGVSNPASLDTNKDGIIDDASETDNDGIPTATDGATGTYGDANSPALPNNDSSTGDTVPNYRDLDSDNDSIPDSVEKGSDGTNPTNTDGDNLPDYLDLDSDNDGINDVIEATGNTNNDTNGDGIADGAPNSNGIPGSVSATNGITTPNDADNDGTPNYRDLDSDNDGIKDLYESGISNPGSLDTNGDGVVDAADGADNDGIPQTVDGAPATYGDSGNPTLPDNDTDNTPDFVDPAVDLTPTHLMPNAGFTAIGQSRNLTITVKNIPAGSKSSGTITLTVTKPTQYMTVAFSGSAGDDWTLTDSGSFFKLVSKAGVTIDGGAANAKTIGLTLTLSTGANSGASVINTRIQTGSGGEINNENNTTITSVNITL</sequence>
<accession>A0A3P1BML3</accession>
<dbReference type="EMBL" id="RQJO01000009">
    <property type="protein sequence ID" value="RRB02026.1"/>
    <property type="molecule type" value="Genomic_DNA"/>
</dbReference>
<evidence type="ECO:0000256" key="1">
    <source>
        <dbReference type="SAM" id="MobiDB-lite"/>
    </source>
</evidence>
<dbReference type="SUPFAM" id="SSF103647">
    <property type="entry name" value="TSP type-3 repeat"/>
    <property type="match status" value="2"/>
</dbReference>
<feature type="compositionally biased region" description="Low complexity" evidence="1">
    <location>
        <begin position="952"/>
        <end position="964"/>
    </location>
</feature>
<proteinExistence type="predicted"/>
<evidence type="ECO:0000313" key="4">
    <source>
        <dbReference type="Proteomes" id="UP000271925"/>
    </source>
</evidence>
<dbReference type="PANTHER" id="PTHR10199">
    <property type="entry name" value="THROMBOSPONDIN"/>
    <property type="match status" value="1"/>
</dbReference>
<gene>
    <name evidence="3" type="ORF">EHT25_16150</name>
</gene>
<dbReference type="GO" id="GO:0005509">
    <property type="term" value="F:calcium ion binding"/>
    <property type="evidence" value="ECO:0007669"/>
    <property type="project" value="InterPro"/>
</dbReference>
<keyword evidence="4" id="KW-1185">Reference proteome</keyword>
<keyword evidence="2" id="KW-1133">Transmembrane helix</keyword>
<feature type="compositionally biased region" description="Polar residues" evidence="1">
    <location>
        <begin position="797"/>
        <end position="813"/>
    </location>
</feature>
<feature type="region of interest" description="Disordered" evidence="1">
    <location>
        <begin position="609"/>
        <end position="1144"/>
    </location>
</feature>
<feature type="compositionally biased region" description="Polar residues" evidence="1">
    <location>
        <begin position="1051"/>
        <end position="1071"/>
    </location>
</feature>
<feature type="compositionally biased region" description="Basic and acidic residues" evidence="1">
    <location>
        <begin position="1081"/>
        <end position="1094"/>
    </location>
</feature>
<feature type="compositionally biased region" description="Basic and acidic residues" evidence="1">
    <location>
        <begin position="767"/>
        <end position="783"/>
    </location>
</feature>
<reference evidence="3 4" key="1">
    <citation type="submission" date="2018-11" db="EMBL/GenBank/DDBJ databases">
        <authorList>
            <person name="Zhou Z."/>
            <person name="Wang G."/>
        </authorList>
    </citation>
    <scope>NUCLEOTIDE SEQUENCE [LARGE SCALE GENOMIC DNA]</scope>
    <source>
        <strain evidence="3 4">KCTC52004</strain>
    </source>
</reference>
<feature type="compositionally biased region" description="Low complexity" evidence="1">
    <location>
        <begin position="714"/>
        <end position="732"/>
    </location>
</feature>
<feature type="compositionally biased region" description="Low complexity" evidence="1">
    <location>
        <begin position="1107"/>
        <end position="1122"/>
    </location>
</feature>
<keyword evidence="2" id="KW-0472">Membrane</keyword>
<protein>
    <submittedName>
        <fullName evidence="3">Uncharacterized protein</fullName>
    </submittedName>
</protein>
<organism evidence="3 4">
    <name type="scientific">Larkinella rosea</name>
    <dbReference type="NCBI Taxonomy" id="2025312"/>
    <lineage>
        <taxon>Bacteria</taxon>
        <taxon>Pseudomonadati</taxon>
        <taxon>Bacteroidota</taxon>
        <taxon>Cytophagia</taxon>
        <taxon>Cytophagales</taxon>
        <taxon>Spirosomataceae</taxon>
        <taxon>Larkinella</taxon>
    </lineage>
</organism>
<dbReference type="Proteomes" id="UP000271925">
    <property type="component" value="Unassembled WGS sequence"/>
</dbReference>
<keyword evidence="2" id="KW-0812">Transmembrane</keyword>
<dbReference type="Gene3D" id="4.10.1080.10">
    <property type="entry name" value="TSP type-3 repeat"/>
    <property type="match status" value="4"/>
</dbReference>
<feature type="compositionally biased region" description="Polar residues" evidence="1">
    <location>
        <begin position="1097"/>
        <end position="1106"/>
    </location>
</feature>